<protein>
    <recommendedName>
        <fullName evidence="3">DUF3077 domain-containing protein</fullName>
    </recommendedName>
</protein>
<dbReference type="Proteomes" id="UP000185578">
    <property type="component" value="Unassembled WGS sequence"/>
</dbReference>
<dbReference type="EMBL" id="MSCT01000020">
    <property type="protein sequence ID" value="OLF51794.1"/>
    <property type="molecule type" value="Genomic_DNA"/>
</dbReference>
<evidence type="ECO:0008006" key="3">
    <source>
        <dbReference type="Google" id="ProtNLM"/>
    </source>
</evidence>
<comment type="caution">
    <text evidence="1">The sequence shown here is derived from an EMBL/GenBank/DDBJ whole genome shotgun (WGS) entry which is preliminary data.</text>
</comment>
<evidence type="ECO:0000313" key="1">
    <source>
        <dbReference type="EMBL" id="OLF51794.1"/>
    </source>
</evidence>
<gene>
    <name evidence="1" type="ORF">BTN82_23915</name>
</gene>
<organism evidence="1 2">
    <name type="scientific">Pseudomonas chlororaphis</name>
    <dbReference type="NCBI Taxonomy" id="587753"/>
    <lineage>
        <taxon>Bacteria</taxon>
        <taxon>Pseudomonadati</taxon>
        <taxon>Pseudomonadota</taxon>
        <taxon>Gammaproteobacteria</taxon>
        <taxon>Pseudomonadales</taxon>
        <taxon>Pseudomonadaceae</taxon>
        <taxon>Pseudomonas</taxon>
    </lineage>
</organism>
<sequence>MKKLVPDPPVSLSSACRNPEHDLTNKTILHALANGSGAVVLLQSLGPTAGGAVSRDSLFSVREGISAEEALVHVSILLKAAEEVSDEITERASGVERGLIWSMIHSVEMARAVVDALLDGSARRGDGAVV</sequence>
<name>A0A1Q8EJ28_9PSED</name>
<dbReference type="RefSeq" id="WP_075121551.1">
    <property type="nucleotide sequence ID" value="NZ_MSCT01000020.1"/>
</dbReference>
<dbReference type="OrthoDB" id="6891324at2"/>
<reference evidence="1 2" key="1">
    <citation type="submission" date="2016-12" db="EMBL/GenBank/DDBJ databases">
        <authorList>
            <person name="Song W.-J."/>
            <person name="Kurnit D.M."/>
        </authorList>
    </citation>
    <scope>NUCLEOTIDE SEQUENCE [LARGE SCALE GENOMIC DNA]</scope>
    <source>
        <strain evidence="1 2">PCL1601</strain>
    </source>
</reference>
<evidence type="ECO:0000313" key="2">
    <source>
        <dbReference type="Proteomes" id="UP000185578"/>
    </source>
</evidence>
<dbReference type="Pfam" id="PF19619">
    <property type="entry name" value="DUF6124"/>
    <property type="match status" value="1"/>
</dbReference>
<proteinExistence type="predicted"/>
<accession>A0A1Q8EJ28</accession>
<dbReference type="AlphaFoldDB" id="A0A1Q8EJ28"/>